<feature type="transmembrane region" description="Helical" evidence="1">
    <location>
        <begin position="96"/>
        <end position="121"/>
    </location>
</feature>
<dbReference type="Proteomes" id="UP000595362">
    <property type="component" value="Chromosome"/>
</dbReference>
<evidence type="ECO:0000313" key="3">
    <source>
        <dbReference type="Proteomes" id="UP000595362"/>
    </source>
</evidence>
<protein>
    <submittedName>
        <fullName evidence="2">Uncharacterized protein</fullName>
    </submittedName>
</protein>
<keyword evidence="1" id="KW-0472">Membrane</keyword>
<sequence length="256" mass="27471">MTILSLPAIGYVLQAAVRDRLIISLLIVIGLGTALSVFLGSAAYIEKYQFVLVFTAGGLRILSVMGLVLFCVFFIRRSFDNKDVDYLLSRPISRTGFILSHAAAFSMIAAALGLASSFAVYMAAPVTFSEGHVLWGISLIFELMIMANAALFFSMVLTSASTSAMAVFALYILSRTIGILLGIISSGLAASPMFKGMAFVMKFISIIIPRLDLTSQTSWLVYGAGDISLGFICAQGLIFSGLLVTAALVDLVRRQF</sequence>
<keyword evidence="1" id="KW-0812">Transmembrane</keyword>
<reference evidence="2 3" key="1">
    <citation type="submission" date="2020-07" db="EMBL/GenBank/DDBJ databases">
        <title>Huge and variable diversity of episymbiotic CPR bacteria and DPANN archaea in groundwater ecosystems.</title>
        <authorList>
            <person name="He C.Y."/>
            <person name="Keren R."/>
            <person name="Whittaker M."/>
            <person name="Farag I.F."/>
            <person name="Doudna J."/>
            <person name="Cate J.H.D."/>
            <person name="Banfield J.F."/>
        </authorList>
    </citation>
    <scope>NUCLEOTIDE SEQUENCE [LARGE SCALE GENOMIC DNA]</scope>
    <source>
        <strain evidence="2">NC_groundwater_70_Ag_B-0.1um_54_66</strain>
    </source>
</reference>
<feature type="transmembrane region" description="Helical" evidence="1">
    <location>
        <begin position="227"/>
        <end position="252"/>
    </location>
</feature>
<dbReference type="AlphaFoldDB" id="A0A7T5UGB0"/>
<feature type="transmembrane region" description="Helical" evidence="1">
    <location>
        <begin position="51"/>
        <end position="75"/>
    </location>
</feature>
<organism evidence="2 3">
    <name type="scientific">Micavibrio aeruginosavorus</name>
    <dbReference type="NCBI Taxonomy" id="349221"/>
    <lineage>
        <taxon>Bacteria</taxon>
        <taxon>Pseudomonadati</taxon>
        <taxon>Bdellovibrionota</taxon>
        <taxon>Bdellovibrionia</taxon>
        <taxon>Bdellovibrionales</taxon>
        <taxon>Pseudobdellovibrionaceae</taxon>
        <taxon>Micavibrio</taxon>
    </lineage>
</organism>
<evidence type="ECO:0000256" key="1">
    <source>
        <dbReference type="SAM" id="Phobius"/>
    </source>
</evidence>
<dbReference type="EMBL" id="CP066681">
    <property type="protein sequence ID" value="QQG35686.1"/>
    <property type="molecule type" value="Genomic_DNA"/>
</dbReference>
<feature type="transmembrane region" description="Helical" evidence="1">
    <location>
        <begin position="21"/>
        <end position="45"/>
    </location>
</feature>
<accession>A0A7T5UGB0</accession>
<name>A0A7T5UGB0_9BACT</name>
<feature type="transmembrane region" description="Helical" evidence="1">
    <location>
        <begin position="133"/>
        <end position="156"/>
    </location>
</feature>
<keyword evidence="1" id="KW-1133">Transmembrane helix</keyword>
<evidence type="ECO:0000313" key="2">
    <source>
        <dbReference type="EMBL" id="QQG35686.1"/>
    </source>
</evidence>
<gene>
    <name evidence="2" type="ORF">HYS17_09205</name>
</gene>
<proteinExistence type="predicted"/>
<feature type="transmembrane region" description="Helical" evidence="1">
    <location>
        <begin position="168"/>
        <end position="190"/>
    </location>
</feature>